<evidence type="ECO:0000313" key="6">
    <source>
        <dbReference type="RefSeq" id="XP_019502369.1"/>
    </source>
</evidence>
<dbReference type="GO" id="GO:0048020">
    <property type="term" value="F:CCR chemokine receptor binding"/>
    <property type="evidence" value="ECO:0007669"/>
    <property type="project" value="TreeGrafter"/>
</dbReference>
<dbReference type="Gene3D" id="2.40.50.40">
    <property type="match status" value="1"/>
</dbReference>
<evidence type="ECO:0000256" key="2">
    <source>
        <dbReference type="ARBA" id="ARBA00022514"/>
    </source>
</evidence>
<dbReference type="Proteomes" id="UP000694851">
    <property type="component" value="Unplaced"/>
</dbReference>
<protein>
    <submittedName>
        <fullName evidence="6">C-C motif chemokine 24</fullName>
    </submittedName>
</protein>
<name>A0A8B7RMQ7_HIPAR</name>
<dbReference type="FunFam" id="2.40.50.40:FF:000002">
    <property type="entry name" value="C-C motif chemokine"/>
    <property type="match status" value="1"/>
</dbReference>
<evidence type="ECO:0000256" key="1">
    <source>
        <dbReference type="ARBA" id="ARBA00010868"/>
    </source>
</evidence>
<dbReference type="GO" id="GO:0030335">
    <property type="term" value="P:positive regulation of cell migration"/>
    <property type="evidence" value="ECO:0007669"/>
    <property type="project" value="TreeGrafter"/>
</dbReference>
<dbReference type="InterPro" id="IPR039809">
    <property type="entry name" value="Chemokine_b/g/d"/>
</dbReference>
<dbReference type="SMART" id="SM00199">
    <property type="entry name" value="SCY"/>
    <property type="match status" value="1"/>
</dbReference>
<dbReference type="CDD" id="cd00272">
    <property type="entry name" value="Chemokine_CC"/>
    <property type="match status" value="1"/>
</dbReference>
<keyword evidence="5" id="KW-1185">Reference proteome</keyword>
<sequence length="126" mass="13519">MAGLTTTVASLLLLVLCTHCIALAGSVVIPSYCCMSFTSKKIPESRVVSFQLSNGSICPKAGVIFTTKKGLKFCGTPKEQWVQMYVKNLNAKVKKVSSGARAMRAQVHLQRLPTNIFISSSPGPLS</sequence>
<feature type="domain" description="Chemokine interleukin-8-like" evidence="4">
    <location>
        <begin position="30"/>
        <end position="89"/>
    </location>
</feature>
<evidence type="ECO:0000256" key="3">
    <source>
        <dbReference type="SAM" id="SignalP"/>
    </source>
</evidence>
<dbReference type="GO" id="GO:0061844">
    <property type="term" value="P:antimicrobial humoral immune response mediated by antimicrobial peptide"/>
    <property type="evidence" value="ECO:0007669"/>
    <property type="project" value="TreeGrafter"/>
</dbReference>
<dbReference type="GeneID" id="109384985"/>
<feature type="signal peptide" evidence="3">
    <location>
        <begin position="1"/>
        <end position="22"/>
    </location>
</feature>
<keyword evidence="3" id="KW-0732">Signal</keyword>
<keyword evidence="2" id="KW-0202">Cytokine</keyword>
<gene>
    <name evidence="6" type="primary">CCL24</name>
</gene>
<dbReference type="GO" id="GO:0048245">
    <property type="term" value="P:eosinophil chemotaxis"/>
    <property type="evidence" value="ECO:0007669"/>
    <property type="project" value="TreeGrafter"/>
</dbReference>
<dbReference type="PANTHER" id="PTHR12015">
    <property type="entry name" value="SMALL INDUCIBLE CYTOKINE A"/>
    <property type="match status" value="1"/>
</dbReference>
<dbReference type="GO" id="GO:0006954">
    <property type="term" value="P:inflammatory response"/>
    <property type="evidence" value="ECO:0007669"/>
    <property type="project" value="TreeGrafter"/>
</dbReference>
<dbReference type="InterPro" id="IPR001811">
    <property type="entry name" value="Chemokine_IL8-like_dom"/>
</dbReference>
<dbReference type="SUPFAM" id="SSF54117">
    <property type="entry name" value="Interleukin 8-like chemokines"/>
    <property type="match status" value="1"/>
</dbReference>
<dbReference type="OrthoDB" id="9834099at2759"/>
<reference evidence="6" key="1">
    <citation type="submission" date="2025-08" db="UniProtKB">
        <authorList>
            <consortium name="RefSeq"/>
        </authorList>
    </citation>
    <scope>IDENTIFICATION</scope>
    <source>
        <tissue evidence="6">Muscle</tissue>
    </source>
</reference>
<accession>A0A8B7RMQ7</accession>
<dbReference type="Pfam" id="PF00048">
    <property type="entry name" value="IL8"/>
    <property type="match status" value="1"/>
</dbReference>
<dbReference type="CTD" id="6369"/>
<dbReference type="InterPro" id="IPR036048">
    <property type="entry name" value="Interleukin_8-like_sf"/>
</dbReference>
<dbReference type="RefSeq" id="XP_019502369.1">
    <property type="nucleotide sequence ID" value="XM_019646824.1"/>
</dbReference>
<proteinExistence type="inferred from homology"/>
<dbReference type="AlphaFoldDB" id="A0A8B7RMQ7"/>
<dbReference type="GO" id="GO:0008009">
    <property type="term" value="F:chemokine activity"/>
    <property type="evidence" value="ECO:0007669"/>
    <property type="project" value="InterPro"/>
</dbReference>
<organism evidence="5 6">
    <name type="scientific">Hipposideros armiger</name>
    <name type="common">Great Himalayan leaf-nosed bat</name>
    <dbReference type="NCBI Taxonomy" id="186990"/>
    <lineage>
        <taxon>Eukaryota</taxon>
        <taxon>Metazoa</taxon>
        <taxon>Chordata</taxon>
        <taxon>Craniata</taxon>
        <taxon>Vertebrata</taxon>
        <taxon>Euteleostomi</taxon>
        <taxon>Mammalia</taxon>
        <taxon>Eutheria</taxon>
        <taxon>Laurasiatheria</taxon>
        <taxon>Chiroptera</taxon>
        <taxon>Yinpterochiroptera</taxon>
        <taxon>Rhinolophoidea</taxon>
        <taxon>Hipposideridae</taxon>
        <taxon>Hipposideros</taxon>
    </lineage>
</organism>
<feature type="chain" id="PRO_5034433480" evidence="3">
    <location>
        <begin position="23"/>
        <end position="126"/>
    </location>
</feature>
<evidence type="ECO:0000313" key="5">
    <source>
        <dbReference type="Proteomes" id="UP000694851"/>
    </source>
</evidence>
<dbReference type="PANTHER" id="PTHR12015:SF100">
    <property type="entry name" value="C-C MOTIF CHEMOKINE 24"/>
    <property type="match status" value="1"/>
</dbReference>
<dbReference type="KEGG" id="hai:109384985"/>
<comment type="similarity">
    <text evidence="1">Belongs to the intercrine beta (chemokine CC) family.</text>
</comment>
<evidence type="ECO:0000259" key="4">
    <source>
        <dbReference type="SMART" id="SM00199"/>
    </source>
</evidence>
<dbReference type="GO" id="GO:0070098">
    <property type="term" value="P:chemokine-mediated signaling pathway"/>
    <property type="evidence" value="ECO:0007669"/>
    <property type="project" value="TreeGrafter"/>
</dbReference>
<dbReference type="GO" id="GO:0005615">
    <property type="term" value="C:extracellular space"/>
    <property type="evidence" value="ECO:0007669"/>
    <property type="project" value="UniProtKB-KW"/>
</dbReference>